<gene>
    <name evidence="2" type="ORF">GPUH_LOCUS26754</name>
</gene>
<evidence type="ECO:0000256" key="1">
    <source>
        <dbReference type="SAM" id="MobiDB-lite"/>
    </source>
</evidence>
<dbReference type="Proteomes" id="UP000271098">
    <property type="component" value="Unassembled WGS sequence"/>
</dbReference>
<sequence>GFCSERDRWKKRGARDRRSITDDYSDPDEEQQYGDQKTILVTKNETKESISLYQADVDTEIHKINVTTRNLTIVDLRHYTQYQIWVSNNMGKTSYDLVDNRTIEVINATISKDDARSRKITWKEPLQPNGIVLAYRVTVVAEDQAQVCHCLRTGLCEAISAFIETCTLLRF</sequence>
<evidence type="ECO:0000313" key="3">
    <source>
        <dbReference type="Proteomes" id="UP000271098"/>
    </source>
</evidence>
<dbReference type="Gene3D" id="2.60.40.10">
    <property type="entry name" value="Immunoglobulins"/>
    <property type="match status" value="1"/>
</dbReference>
<proteinExistence type="predicted"/>
<name>A0A183F0L4_9BILA</name>
<dbReference type="OrthoDB" id="546826at2759"/>
<organism evidence="4">
    <name type="scientific">Gongylonema pulchrum</name>
    <dbReference type="NCBI Taxonomy" id="637853"/>
    <lineage>
        <taxon>Eukaryota</taxon>
        <taxon>Metazoa</taxon>
        <taxon>Ecdysozoa</taxon>
        <taxon>Nematoda</taxon>
        <taxon>Chromadorea</taxon>
        <taxon>Rhabditida</taxon>
        <taxon>Spirurina</taxon>
        <taxon>Spiruromorpha</taxon>
        <taxon>Spiruroidea</taxon>
        <taxon>Gongylonematidae</taxon>
        <taxon>Gongylonema</taxon>
    </lineage>
</organism>
<evidence type="ECO:0000313" key="2">
    <source>
        <dbReference type="EMBL" id="VDN49425.1"/>
    </source>
</evidence>
<keyword evidence="3" id="KW-1185">Reference proteome</keyword>
<dbReference type="EMBL" id="UYRT01113692">
    <property type="protein sequence ID" value="VDN49425.1"/>
    <property type="molecule type" value="Genomic_DNA"/>
</dbReference>
<dbReference type="InterPro" id="IPR036116">
    <property type="entry name" value="FN3_sf"/>
</dbReference>
<accession>A0A183F0L4</accession>
<feature type="region of interest" description="Disordered" evidence="1">
    <location>
        <begin position="1"/>
        <end position="33"/>
    </location>
</feature>
<dbReference type="WBParaSite" id="GPUH_0002678501-mRNA-1">
    <property type="protein sequence ID" value="GPUH_0002678501-mRNA-1"/>
    <property type="gene ID" value="GPUH_0002678501"/>
</dbReference>
<protein>
    <submittedName>
        <fullName evidence="4">Fibronectin type-III domain-containing protein</fullName>
    </submittedName>
</protein>
<feature type="compositionally biased region" description="Acidic residues" evidence="1">
    <location>
        <begin position="23"/>
        <end position="32"/>
    </location>
</feature>
<reference evidence="2 3" key="2">
    <citation type="submission" date="2018-11" db="EMBL/GenBank/DDBJ databases">
        <authorList>
            <consortium name="Pathogen Informatics"/>
        </authorList>
    </citation>
    <scope>NUCLEOTIDE SEQUENCE [LARGE SCALE GENOMIC DNA]</scope>
</reference>
<reference evidence="4" key="1">
    <citation type="submission" date="2016-06" db="UniProtKB">
        <authorList>
            <consortium name="WormBaseParasite"/>
        </authorList>
    </citation>
    <scope>IDENTIFICATION</scope>
</reference>
<dbReference type="AlphaFoldDB" id="A0A183F0L4"/>
<evidence type="ECO:0000313" key="4">
    <source>
        <dbReference type="WBParaSite" id="GPUH_0002678501-mRNA-1"/>
    </source>
</evidence>
<dbReference type="SUPFAM" id="SSF49265">
    <property type="entry name" value="Fibronectin type III"/>
    <property type="match status" value="1"/>
</dbReference>
<dbReference type="InterPro" id="IPR013783">
    <property type="entry name" value="Ig-like_fold"/>
</dbReference>